<evidence type="ECO:0000259" key="6">
    <source>
        <dbReference type="PROSITE" id="PS50072"/>
    </source>
</evidence>
<dbReference type="PANTHER" id="PTHR11071">
    <property type="entry name" value="PEPTIDYL-PROLYL CIS-TRANS ISOMERASE"/>
    <property type="match status" value="1"/>
</dbReference>
<dbReference type="CDD" id="cd01926">
    <property type="entry name" value="cyclophilin_ABH_like"/>
    <property type="match status" value="1"/>
</dbReference>
<evidence type="ECO:0000256" key="3">
    <source>
        <dbReference type="ARBA" id="ARBA00023110"/>
    </source>
</evidence>
<dbReference type="GO" id="GO:0016853">
    <property type="term" value="F:isomerase activity"/>
    <property type="evidence" value="ECO:0007669"/>
    <property type="project" value="UniProtKB-KW"/>
</dbReference>
<dbReference type="InterPro" id="IPR024936">
    <property type="entry name" value="Cyclophilin-type_PPIase"/>
</dbReference>
<dbReference type="PROSITE" id="PS50072">
    <property type="entry name" value="CSA_PPIASE_2"/>
    <property type="match status" value="1"/>
</dbReference>
<dbReference type="Gene3D" id="2.40.100.10">
    <property type="entry name" value="Cyclophilin-like"/>
    <property type="match status" value="1"/>
</dbReference>
<accession>A0ABZ1UAG5</accession>
<dbReference type="PIRSF" id="PIRSF001467">
    <property type="entry name" value="Peptidylpro_ismrse"/>
    <property type="match status" value="1"/>
</dbReference>
<dbReference type="PROSITE" id="PS00170">
    <property type="entry name" value="CSA_PPIASE_1"/>
    <property type="match status" value="1"/>
</dbReference>
<keyword evidence="4 5" id="KW-0413">Isomerase</keyword>
<sequence>MTNPQVFFDIDINHSPAGRVAMTLFADSVPLTAENFRALCTGEKKAENQALHYKGTPFHRVIPGFMLQGGDTTKGDGTGGLSIYGETFADENLDQKHDRAGLLSMANSGPNTNGSQFFITTIPTPWLDGKHTVFGEVTDGMDLVKKIEALGSQSGKTSAVVTIADCGQL</sequence>
<dbReference type="InterPro" id="IPR020892">
    <property type="entry name" value="Cyclophilin-type_PPIase_CS"/>
</dbReference>
<evidence type="ECO:0000256" key="4">
    <source>
        <dbReference type="ARBA" id="ARBA00023235"/>
    </source>
</evidence>
<evidence type="ECO:0000256" key="5">
    <source>
        <dbReference type="RuleBase" id="RU363019"/>
    </source>
</evidence>
<dbReference type="Pfam" id="PF00160">
    <property type="entry name" value="Pro_isomerase"/>
    <property type="match status" value="1"/>
</dbReference>
<evidence type="ECO:0000313" key="7">
    <source>
        <dbReference type="EMBL" id="WUQ87435.1"/>
    </source>
</evidence>
<comment type="catalytic activity">
    <reaction evidence="5">
        <text>[protein]-peptidylproline (omega=180) = [protein]-peptidylproline (omega=0)</text>
        <dbReference type="Rhea" id="RHEA:16237"/>
        <dbReference type="Rhea" id="RHEA-COMP:10747"/>
        <dbReference type="Rhea" id="RHEA-COMP:10748"/>
        <dbReference type="ChEBI" id="CHEBI:83833"/>
        <dbReference type="ChEBI" id="CHEBI:83834"/>
        <dbReference type="EC" id="5.2.1.8"/>
    </reaction>
</comment>
<comment type="function">
    <text evidence="1 5">PPIases accelerate the folding of proteins. It catalyzes the cis-trans isomerization of proline imidic peptide bonds in oligopeptides.</text>
</comment>
<gene>
    <name evidence="7" type="ORF">OHA16_33390</name>
</gene>
<protein>
    <recommendedName>
        <fullName evidence="5">Peptidyl-prolyl cis-trans isomerase</fullName>
        <shortName evidence="5">PPIase</shortName>
        <ecNumber evidence="5">5.2.1.8</ecNumber>
    </recommendedName>
</protein>
<name>A0ABZ1UAG5_9ACTN</name>
<dbReference type="PRINTS" id="PR00153">
    <property type="entry name" value="CSAPPISMRASE"/>
</dbReference>
<feature type="domain" description="PPIase cyclophilin-type" evidence="6">
    <location>
        <begin position="7"/>
        <end position="168"/>
    </location>
</feature>
<evidence type="ECO:0000256" key="1">
    <source>
        <dbReference type="ARBA" id="ARBA00002388"/>
    </source>
</evidence>
<dbReference type="EC" id="5.2.1.8" evidence="5"/>
<organism evidence="7 8">
    <name type="scientific">Kitasatospora purpeofusca</name>
    <dbReference type="NCBI Taxonomy" id="67352"/>
    <lineage>
        <taxon>Bacteria</taxon>
        <taxon>Bacillati</taxon>
        <taxon>Actinomycetota</taxon>
        <taxon>Actinomycetes</taxon>
        <taxon>Kitasatosporales</taxon>
        <taxon>Streptomycetaceae</taxon>
        <taxon>Kitasatospora</taxon>
    </lineage>
</organism>
<evidence type="ECO:0000256" key="2">
    <source>
        <dbReference type="ARBA" id="ARBA00007365"/>
    </source>
</evidence>
<keyword evidence="8" id="KW-1185">Reference proteome</keyword>
<reference evidence="7" key="1">
    <citation type="submission" date="2022-10" db="EMBL/GenBank/DDBJ databases">
        <title>The complete genomes of actinobacterial strains from the NBC collection.</title>
        <authorList>
            <person name="Joergensen T.S."/>
            <person name="Alvarez Arevalo M."/>
            <person name="Sterndorff E.B."/>
            <person name="Faurdal D."/>
            <person name="Vuksanovic O."/>
            <person name="Mourched A.-S."/>
            <person name="Charusanti P."/>
            <person name="Shaw S."/>
            <person name="Blin K."/>
            <person name="Weber T."/>
        </authorList>
    </citation>
    <scope>NUCLEOTIDE SEQUENCE</scope>
    <source>
        <strain evidence="7">NBC_00222</strain>
    </source>
</reference>
<dbReference type="Proteomes" id="UP001432222">
    <property type="component" value="Chromosome"/>
</dbReference>
<dbReference type="InterPro" id="IPR002130">
    <property type="entry name" value="Cyclophilin-type_PPIase_dom"/>
</dbReference>
<dbReference type="EMBL" id="CP108110">
    <property type="protein sequence ID" value="WUQ87435.1"/>
    <property type="molecule type" value="Genomic_DNA"/>
</dbReference>
<proteinExistence type="inferred from homology"/>
<dbReference type="PANTHER" id="PTHR11071:SF561">
    <property type="entry name" value="PEPTIDYL-PROLYL CIS-TRANS ISOMERASE D-RELATED"/>
    <property type="match status" value="1"/>
</dbReference>
<dbReference type="InterPro" id="IPR029000">
    <property type="entry name" value="Cyclophilin-like_dom_sf"/>
</dbReference>
<keyword evidence="3 5" id="KW-0697">Rotamase</keyword>
<evidence type="ECO:0000313" key="8">
    <source>
        <dbReference type="Proteomes" id="UP001432222"/>
    </source>
</evidence>
<dbReference type="RefSeq" id="WP_328957993.1">
    <property type="nucleotide sequence ID" value="NZ_CP108110.1"/>
</dbReference>
<comment type="similarity">
    <text evidence="2 5">Belongs to the cyclophilin-type PPIase family.</text>
</comment>
<dbReference type="SUPFAM" id="SSF50891">
    <property type="entry name" value="Cyclophilin-like"/>
    <property type="match status" value="1"/>
</dbReference>